<gene>
    <name evidence="4" type="ORF">E9934_02505</name>
</gene>
<dbReference type="SUPFAM" id="SSF52540">
    <property type="entry name" value="P-loop containing nucleoside triphosphate hydrolases"/>
    <property type="match status" value="1"/>
</dbReference>
<dbReference type="Proteomes" id="UP000307087">
    <property type="component" value="Unassembled WGS sequence"/>
</dbReference>
<evidence type="ECO:0000259" key="3">
    <source>
        <dbReference type="PROSITE" id="PS00662"/>
    </source>
</evidence>
<dbReference type="PROSITE" id="PS00662">
    <property type="entry name" value="T2SP_E"/>
    <property type="match status" value="1"/>
</dbReference>
<dbReference type="RefSeq" id="WP_136561221.1">
    <property type="nucleotide sequence ID" value="NZ_BAABLS010000002.1"/>
</dbReference>
<dbReference type="OrthoDB" id="9810761at2"/>
<dbReference type="Pfam" id="PF00437">
    <property type="entry name" value="T2SSE"/>
    <property type="match status" value="1"/>
</dbReference>
<dbReference type="InterPro" id="IPR050921">
    <property type="entry name" value="T4SS_GSP_E_ATPase"/>
</dbReference>
<sequence>MSSLSERLAAARREAAAQGKHAGDPAPDESGGEVASSTSATGSEARLAGSSTAATTGPLAARAAAAGADGRPTSRRTLANQEVDRIEELKSSVHAELLKKLGPHLYDAEMDQDELDQTVRSVLSEVLGAQDRPLSAADRARVTQDITDDILGYGPIDPYLRDPEVSEVMVNGHDDVWLEKSGRLMKAEAHFADEGHLRRTIDKIVSRIGRRVDESSPMVDARLPDGSRVNAIIPPLSIDGSALTIRKFSTDPLTVQDLINFGSLTPQTADFLDACVRGRLNVIVSGGTGAGKTTTLNVLSSFIPTDERIVTIEDAAELQLKQDHVVRLESRPSNIEGKGEVSIRDLVRNSLRMRPDRIVVGEVRDASALDMLQAMNTGHDGSICTLHSNGPRDTLARMETMVLMAGMDLPIRAIREQVASAVDLIVHQTRFKDGSRRITHITEVERMEGDVITLQDVFVFDNSPGFDENGRILGRLRSTGLRPKFLEKLTYANVAVDPTIFRMDRL</sequence>
<organism evidence="4 5">
    <name type="scientific">Nocardioides caeni</name>
    <dbReference type="NCBI Taxonomy" id="574700"/>
    <lineage>
        <taxon>Bacteria</taxon>
        <taxon>Bacillati</taxon>
        <taxon>Actinomycetota</taxon>
        <taxon>Actinomycetes</taxon>
        <taxon>Propionibacteriales</taxon>
        <taxon>Nocardioidaceae</taxon>
        <taxon>Nocardioides</taxon>
    </lineage>
</organism>
<dbReference type="PANTHER" id="PTHR30486:SF15">
    <property type="entry name" value="TYPE II_IV SECRETION SYSTEM ATPASE"/>
    <property type="match status" value="1"/>
</dbReference>
<dbReference type="GO" id="GO:0016887">
    <property type="term" value="F:ATP hydrolysis activity"/>
    <property type="evidence" value="ECO:0007669"/>
    <property type="project" value="InterPro"/>
</dbReference>
<proteinExistence type="inferred from homology"/>
<dbReference type="InterPro" id="IPR001482">
    <property type="entry name" value="T2SS/T4SS_dom"/>
</dbReference>
<dbReference type="AlphaFoldDB" id="A0A4S8NNK8"/>
<comment type="similarity">
    <text evidence="1">Belongs to the GSP E family.</text>
</comment>
<comment type="caution">
    <text evidence="4">The sequence shown here is derived from an EMBL/GenBank/DDBJ whole genome shotgun (WGS) entry which is preliminary data.</text>
</comment>
<dbReference type="Gene3D" id="3.40.50.300">
    <property type="entry name" value="P-loop containing nucleotide triphosphate hydrolases"/>
    <property type="match status" value="1"/>
</dbReference>
<feature type="domain" description="Bacterial type II secretion system protein E" evidence="3">
    <location>
        <begin position="351"/>
        <end position="365"/>
    </location>
</feature>
<name>A0A4S8NNK8_9ACTN</name>
<evidence type="ECO:0000313" key="5">
    <source>
        <dbReference type="Proteomes" id="UP000307087"/>
    </source>
</evidence>
<evidence type="ECO:0000256" key="2">
    <source>
        <dbReference type="SAM" id="MobiDB-lite"/>
    </source>
</evidence>
<dbReference type="Gene3D" id="3.30.450.380">
    <property type="match status" value="1"/>
</dbReference>
<dbReference type="CDD" id="cd01130">
    <property type="entry name" value="VirB11-like_ATPase"/>
    <property type="match status" value="1"/>
</dbReference>
<dbReference type="PANTHER" id="PTHR30486">
    <property type="entry name" value="TWITCHING MOTILITY PROTEIN PILT"/>
    <property type="match status" value="1"/>
</dbReference>
<dbReference type="InterPro" id="IPR027417">
    <property type="entry name" value="P-loop_NTPase"/>
</dbReference>
<feature type="region of interest" description="Disordered" evidence="2">
    <location>
        <begin position="1"/>
        <end position="79"/>
    </location>
</feature>
<evidence type="ECO:0000313" key="4">
    <source>
        <dbReference type="EMBL" id="THV18507.1"/>
    </source>
</evidence>
<feature type="compositionally biased region" description="Low complexity" evidence="2">
    <location>
        <begin position="52"/>
        <end position="71"/>
    </location>
</feature>
<keyword evidence="5" id="KW-1185">Reference proteome</keyword>
<accession>A0A4S8NNK8</accession>
<evidence type="ECO:0000256" key="1">
    <source>
        <dbReference type="ARBA" id="ARBA00006611"/>
    </source>
</evidence>
<protein>
    <submittedName>
        <fullName evidence="4">CpaF family protein</fullName>
    </submittedName>
</protein>
<dbReference type="EMBL" id="STGW01000001">
    <property type="protein sequence ID" value="THV18507.1"/>
    <property type="molecule type" value="Genomic_DNA"/>
</dbReference>
<reference evidence="4 5" key="1">
    <citation type="journal article" date="2009" name="Int. J. Syst. Evol. Microbiol.">
        <title>Nocardioides caeni sp. nov., isolated from wastewater.</title>
        <authorList>
            <person name="Yoon J.H."/>
            <person name="Kang S.J."/>
            <person name="Park S."/>
            <person name="Kim W."/>
            <person name="Oh T.K."/>
        </authorList>
    </citation>
    <scope>NUCLEOTIDE SEQUENCE [LARGE SCALE GENOMIC DNA]</scope>
    <source>
        <strain evidence="4 5">DSM 23134</strain>
    </source>
</reference>